<reference evidence="3 4" key="1">
    <citation type="submission" date="2020-04" db="EMBL/GenBank/DDBJ databases">
        <title>Pseudoalteromonas caenipelagi sp. nov., isolated from a tidal flat.</title>
        <authorList>
            <person name="Park S."/>
            <person name="Yoon J.-H."/>
        </authorList>
    </citation>
    <scope>NUCLEOTIDE SEQUENCE [LARGE SCALE GENOMIC DNA]</scope>
    <source>
        <strain evidence="3 4">JBTF-M23</strain>
    </source>
</reference>
<dbReference type="GO" id="GO:0004252">
    <property type="term" value="F:serine-type endopeptidase activity"/>
    <property type="evidence" value="ECO:0007669"/>
    <property type="project" value="TreeGrafter"/>
</dbReference>
<protein>
    <submittedName>
        <fullName evidence="3">S9 family peptidase</fullName>
    </submittedName>
</protein>
<dbReference type="SUPFAM" id="SSF53474">
    <property type="entry name" value="alpha/beta-Hydrolases"/>
    <property type="match status" value="1"/>
</dbReference>
<keyword evidence="1" id="KW-0378">Hydrolase</keyword>
<gene>
    <name evidence="3" type="ORF">HG263_05675</name>
</gene>
<dbReference type="PANTHER" id="PTHR42776:SF28">
    <property type="entry name" value="GLUTAMYL ENDOPEPTIDASE, CHLOROPLASTIC-RELATED"/>
    <property type="match status" value="1"/>
</dbReference>
<sequence>MKQIWLLGLIIVTLMPALSKAEQATGYQIPSPALAKLVDAKLIPSSFLSADGKWLALLDRKRVVPLSELNRPEKALAGIKFNPQTFMRQSRYTYVSLEFKHVDTGSVLRPTGLPENGVIRYPQWSSDSRYLSFVVEQDNKATLWLYDVKERETKQLTQSTLNGVVTETPYEWLPDSKAIVVNFAVNHGQPPLQPKAQETVPIIQQSRGEKSPARTYQNLLKSPFDEAQFKFYAQGQLAKISLNTKAKAIGKPTLVKSFSVSPDSTSLIVGMIAEPFSYQVPYERFASVWQVWGMTGFPLYELARQPLADNIPQGFDSVRVGPREFQWRADEGATVVWVQAQDEGNMKNDVEHHDYLYSISAPFKREPELFAKVENRFSSIQWADDEVALLTEWRFSSRSVRTSVITPRAADSNRVVFSERSYNDAYKNPGKFITTRSDLGSKVLKLVGGRYLFLHGKGASKEGSKPFLDRYDIKTNSSTRIWQSQAPYYERVKGLLDDEGMRFVTIRESQTEQPNFFIRDLNFDTLTQLTRFAHPYPEFNGVKKEQLKYKRDDGVELTGNLYLPANYDVTQGPLPVLMWAYPLEYKDKKVASQVRESPYEFPYFGYWGPLPYLANGIAVFDDPKMPIVGEGNALPNDSFRKQLVASAKAAVDVLVEKGIADKDKIAIAGHSYGAFMVANLLAHSDLFVTGIARSGAYNRTLTPFGFQGEERDFWQATDVYANMSPFFHAEKINEPMLMIHGQDDPNSGTFPMQSERMFAALNGLGKQARLVMLPNEGHGYKARESILHVLWEQEQWLNRYLFPENSPVQEQSPLQAPLDEVQTTNPENINLQDHDSGMSGAL</sequence>
<proteinExistence type="predicted"/>
<evidence type="ECO:0000313" key="4">
    <source>
        <dbReference type="Proteomes" id="UP000586305"/>
    </source>
</evidence>
<dbReference type="AlphaFoldDB" id="A0A849V9V1"/>
<dbReference type="InterPro" id="IPR011042">
    <property type="entry name" value="6-blade_b-propeller_TolB-like"/>
</dbReference>
<evidence type="ECO:0000256" key="1">
    <source>
        <dbReference type="ARBA" id="ARBA00022801"/>
    </source>
</evidence>
<name>A0A849V9V1_9GAMM</name>
<dbReference type="InterPro" id="IPR029058">
    <property type="entry name" value="AB_hydrolase_fold"/>
</dbReference>
<dbReference type="Proteomes" id="UP000586305">
    <property type="component" value="Unassembled WGS sequence"/>
</dbReference>
<comment type="caution">
    <text evidence="3">The sequence shown here is derived from an EMBL/GenBank/DDBJ whole genome shotgun (WGS) entry which is preliminary data.</text>
</comment>
<accession>A0A849V9V1</accession>
<dbReference type="Gene3D" id="2.120.10.30">
    <property type="entry name" value="TolB, C-terminal domain"/>
    <property type="match status" value="1"/>
</dbReference>
<dbReference type="GO" id="GO:0006508">
    <property type="term" value="P:proteolysis"/>
    <property type="evidence" value="ECO:0007669"/>
    <property type="project" value="InterPro"/>
</dbReference>
<dbReference type="InterPro" id="IPR001375">
    <property type="entry name" value="Peptidase_S9_cat"/>
</dbReference>
<evidence type="ECO:0000259" key="2">
    <source>
        <dbReference type="Pfam" id="PF00326"/>
    </source>
</evidence>
<dbReference type="SUPFAM" id="SSF82171">
    <property type="entry name" value="DPP6 N-terminal domain-like"/>
    <property type="match status" value="1"/>
</dbReference>
<dbReference type="RefSeq" id="WP_171625105.1">
    <property type="nucleotide sequence ID" value="NZ_JABBPG010000002.1"/>
</dbReference>
<evidence type="ECO:0000313" key="3">
    <source>
        <dbReference type="EMBL" id="NOU50026.1"/>
    </source>
</evidence>
<dbReference type="Pfam" id="PF00326">
    <property type="entry name" value="Peptidase_S9"/>
    <property type="match status" value="1"/>
</dbReference>
<dbReference type="EMBL" id="JABBPG010000002">
    <property type="protein sequence ID" value="NOU50026.1"/>
    <property type="molecule type" value="Genomic_DNA"/>
</dbReference>
<dbReference type="Gene3D" id="3.40.50.1820">
    <property type="entry name" value="alpha/beta hydrolase"/>
    <property type="match status" value="1"/>
</dbReference>
<keyword evidence="4" id="KW-1185">Reference proteome</keyword>
<organism evidence="3 4">
    <name type="scientific">Pseudoalteromonas caenipelagi</name>
    <dbReference type="NCBI Taxonomy" id="2726988"/>
    <lineage>
        <taxon>Bacteria</taxon>
        <taxon>Pseudomonadati</taxon>
        <taxon>Pseudomonadota</taxon>
        <taxon>Gammaproteobacteria</taxon>
        <taxon>Alteromonadales</taxon>
        <taxon>Pseudoalteromonadaceae</taxon>
        <taxon>Pseudoalteromonas</taxon>
    </lineage>
</organism>
<dbReference type="PANTHER" id="PTHR42776">
    <property type="entry name" value="SERINE PEPTIDASE S9 FAMILY MEMBER"/>
    <property type="match status" value="1"/>
</dbReference>
<feature type="domain" description="Peptidase S9 prolyl oligopeptidase catalytic" evidence="2">
    <location>
        <begin position="649"/>
        <end position="801"/>
    </location>
</feature>